<dbReference type="NCBIfam" id="TIGR01709">
    <property type="entry name" value="typeII_sec_gspL"/>
    <property type="match status" value="1"/>
</dbReference>
<reference evidence="13 14" key="1">
    <citation type="submission" date="2018-07" db="EMBL/GenBank/DDBJ databases">
        <title>Genomic Encyclopedia of Type Strains, Phase IV (KMG-IV): sequencing the most valuable type-strain genomes for metagenomic binning, comparative biology and taxonomic classification.</title>
        <authorList>
            <person name="Goeker M."/>
        </authorList>
    </citation>
    <scope>NUCLEOTIDE SEQUENCE [LARGE SCALE GENOMIC DNA]</scope>
    <source>
        <strain evidence="13 14">DSM 26725</strain>
    </source>
</reference>
<comment type="subcellular location">
    <subcellularLocation>
        <location evidence="1">Cell inner membrane</location>
        <topology evidence="1">Single-pass membrane protein</topology>
    </subcellularLocation>
</comment>
<keyword evidence="5" id="KW-0997">Cell inner membrane</keyword>
<feature type="transmembrane region" description="Helical" evidence="10">
    <location>
        <begin position="219"/>
        <end position="239"/>
    </location>
</feature>
<sequence>MSEERFLLLFLGEEPGWMRLAGGRCVARKPGFDTLAFDPDTDDPEMVILVVPGSDVALHWADIPAGLAPAQTMAAARIMADEVSAEPLEATHIAFGQADEEGHRWLAVTARAKMDSWLGAAAALGIDPDGIVPEPVLMAPPETGVHVFRRAGLCSVRGQTRAFAAEPEIAALLIGDEPSEALGAEDFEGEVGAMLADAPLNLRQGDYAKRRQWKLDNAYVRRVALLAATILLVTLLIQLTMIARYSFAADALEREAMERARDAIPGTVEIVNPETQLRAQLAGLGGGPGYGEQASAAFAAIRDTAGVELQAMIYDADNTLQLTAAAPGQAELQALQQRMIAAGLLVTPGAVRDAGGLQIGEFTVNAP</sequence>
<keyword evidence="3" id="KW-0813">Transport</keyword>
<organism evidence="13 14">
    <name type="scientific">Parasphingopyxis lamellibrachiae</name>
    <dbReference type="NCBI Taxonomy" id="680125"/>
    <lineage>
        <taxon>Bacteria</taxon>
        <taxon>Pseudomonadati</taxon>
        <taxon>Pseudomonadota</taxon>
        <taxon>Alphaproteobacteria</taxon>
        <taxon>Sphingomonadales</taxon>
        <taxon>Sphingomonadaceae</taxon>
        <taxon>Parasphingopyxis</taxon>
    </lineage>
</organism>
<gene>
    <name evidence="13" type="ORF">DFR46_0806</name>
</gene>
<dbReference type="AlphaFoldDB" id="A0A3D9FDD8"/>
<evidence type="ECO:0000256" key="1">
    <source>
        <dbReference type="ARBA" id="ARBA00004377"/>
    </source>
</evidence>
<dbReference type="Pfam" id="PF05134">
    <property type="entry name" value="T2SSL"/>
    <property type="match status" value="1"/>
</dbReference>
<dbReference type="InterPro" id="IPR043129">
    <property type="entry name" value="ATPase_NBD"/>
</dbReference>
<dbReference type="GO" id="GO:0005886">
    <property type="term" value="C:plasma membrane"/>
    <property type="evidence" value="ECO:0007669"/>
    <property type="project" value="UniProtKB-SubCell"/>
</dbReference>
<proteinExistence type="inferred from homology"/>
<evidence type="ECO:0000256" key="9">
    <source>
        <dbReference type="ARBA" id="ARBA00023136"/>
    </source>
</evidence>
<evidence type="ECO:0000259" key="12">
    <source>
        <dbReference type="Pfam" id="PF12693"/>
    </source>
</evidence>
<dbReference type="RefSeq" id="WP_116235276.1">
    <property type="nucleotide sequence ID" value="NZ_QRDP01000004.1"/>
</dbReference>
<dbReference type="PIRSF" id="PIRSF015761">
    <property type="entry name" value="Protein_L"/>
    <property type="match status" value="1"/>
</dbReference>
<evidence type="ECO:0000256" key="2">
    <source>
        <dbReference type="ARBA" id="ARBA00005318"/>
    </source>
</evidence>
<dbReference type="GO" id="GO:0009276">
    <property type="term" value="C:Gram-negative-bacterium-type cell wall"/>
    <property type="evidence" value="ECO:0007669"/>
    <property type="project" value="InterPro"/>
</dbReference>
<evidence type="ECO:0000256" key="4">
    <source>
        <dbReference type="ARBA" id="ARBA00022475"/>
    </source>
</evidence>
<dbReference type="Proteomes" id="UP000256310">
    <property type="component" value="Unassembled WGS sequence"/>
</dbReference>
<protein>
    <submittedName>
        <fullName evidence="13">Type II secretion system protein L (GspL)</fullName>
    </submittedName>
</protein>
<dbReference type="CDD" id="cd24017">
    <property type="entry name" value="ASKHA_T2SSL_N"/>
    <property type="match status" value="1"/>
</dbReference>
<keyword evidence="4" id="KW-1003">Cell membrane</keyword>
<comment type="caution">
    <text evidence="13">The sequence shown here is derived from an EMBL/GenBank/DDBJ whole genome shotgun (WGS) entry which is preliminary data.</text>
</comment>
<dbReference type="Pfam" id="PF12693">
    <property type="entry name" value="GspL_C"/>
    <property type="match status" value="1"/>
</dbReference>
<name>A0A3D9FDD8_9SPHN</name>
<dbReference type="InterPro" id="IPR025691">
    <property type="entry name" value="GspL_pp_dom"/>
</dbReference>
<evidence type="ECO:0000259" key="11">
    <source>
        <dbReference type="Pfam" id="PF05134"/>
    </source>
</evidence>
<dbReference type="InterPro" id="IPR024230">
    <property type="entry name" value="GspL_cyto_dom"/>
</dbReference>
<dbReference type="SUPFAM" id="SSF53067">
    <property type="entry name" value="Actin-like ATPase domain"/>
    <property type="match status" value="1"/>
</dbReference>
<keyword evidence="6 10" id="KW-0812">Transmembrane</keyword>
<feature type="domain" description="GspL periplasmic" evidence="12">
    <location>
        <begin position="220"/>
        <end position="364"/>
    </location>
</feature>
<keyword evidence="7" id="KW-0653">Protein transport</keyword>
<evidence type="ECO:0000256" key="6">
    <source>
        <dbReference type="ARBA" id="ARBA00022692"/>
    </source>
</evidence>
<evidence type="ECO:0000256" key="10">
    <source>
        <dbReference type="SAM" id="Phobius"/>
    </source>
</evidence>
<feature type="domain" description="GspL cytoplasmic actin-ATPase-like" evidence="11">
    <location>
        <begin position="46"/>
        <end position="163"/>
    </location>
</feature>
<evidence type="ECO:0000256" key="5">
    <source>
        <dbReference type="ARBA" id="ARBA00022519"/>
    </source>
</evidence>
<evidence type="ECO:0000313" key="14">
    <source>
        <dbReference type="Proteomes" id="UP000256310"/>
    </source>
</evidence>
<keyword evidence="8 10" id="KW-1133">Transmembrane helix</keyword>
<keyword evidence="14" id="KW-1185">Reference proteome</keyword>
<accession>A0A3D9FDD8</accession>
<evidence type="ECO:0000256" key="3">
    <source>
        <dbReference type="ARBA" id="ARBA00022448"/>
    </source>
</evidence>
<evidence type="ECO:0000256" key="7">
    <source>
        <dbReference type="ARBA" id="ARBA00022927"/>
    </source>
</evidence>
<dbReference type="OrthoDB" id="7432052at2"/>
<dbReference type="Gene3D" id="3.30.420.380">
    <property type="match status" value="1"/>
</dbReference>
<keyword evidence="9 10" id="KW-0472">Membrane</keyword>
<dbReference type="GO" id="GO:0015627">
    <property type="term" value="C:type II protein secretion system complex"/>
    <property type="evidence" value="ECO:0007669"/>
    <property type="project" value="InterPro"/>
</dbReference>
<evidence type="ECO:0000313" key="13">
    <source>
        <dbReference type="EMBL" id="RED15799.1"/>
    </source>
</evidence>
<evidence type="ECO:0000256" key="8">
    <source>
        <dbReference type="ARBA" id="ARBA00022989"/>
    </source>
</evidence>
<dbReference type="EMBL" id="QRDP01000004">
    <property type="protein sequence ID" value="RED15799.1"/>
    <property type="molecule type" value="Genomic_DNA"/>
</dbReference>
<comment type="similarity">
    <text evidence="2">Belongs to the GSP L family.</text>
</comment>
<dbReference type="InterPro" id="IPR007812">
    <property type="entry name" value="T2SS_protein-GspL"/>
</dbReference>
<dbReference type="GO" id="GO:0015628">
    <property type="term" value="P:protein secretion by the type II secretion system"/>
    <property type="evidence" value="ECO:0007669"/>
    <property type="project" value="InterPro"/>
</dbReference>